<proteinExistence type="predicted"/>
<dbReference type="EMBL" id="HBNR01083019">
    <property type="protein sequence ID" value="CAE4660385.1"/>
    <property type="molecule type" value="Transcribed_RNA"/>
</dbReference>
<accession>A0A7S4SZ25</accession>
<gene>
    <name evidence="1" type="ORF">AMON00008_LOCUS59431</name>
</gene>
<reference evidence="1" key="1">
    <citation type="submission" date="2021-01" db="EMBL/GenBank/DDBJ databases">
        <authorList>
            <person name="Corre E."/>
            <person name="Pelletier E."/>
            <person name="Niang G."/>
            <person name="Scheremetjew M."/>
            <person name="Finn R."/>
            <person name="Kale V."/>
            <person name="Holt S."/>
            <person name="Cochrane G."/>
            <person name="Meng A."/>
            <person name="Brown T."/>
            <person name="Cohen L."/>
        </authorList>
    </citation>
    <scope>NUCLEOTIDE SEQUENCE</scope>
    <source>
        <strain evidence="1">CCMP3105</strain>
    </source>
</reference>
<protein>
    <submittedName>
        <fullName evidence="1">Uncharacterized protein</fullName>
    </submittedName>
</protein>
<organism evidence="1">
    <name type="scientific">Alexandrium monilatum</name>
    <dbReference type="NCBI Taxonomy" id="311494"/>
    <lineage>
        <taxon>Eukaryota</taxon>
        <taxon>Sar</taxon>
        <taxon>Alveolata</taxon>
        <taxon>Dinophyceae</taxon>
        <taxon>Gonyaulacales</taxon>
        <taxon>Pyrocystaceae</taxon>
        <taxon>Alexandrium</taxon>
    </lineage>
</organism>
<sequence>MAAALPLCSRGAARSSVLASGTLPRPPWHADGVGDSTRLGAQPDSWAPLAAAVALAAPALHRHRSKLRGRRWGMASCRFHKRRPWRCVAVFAVADPLGDGEDEDREELRDLAAVTLQGNSMQSIVWPPRVVHYDDADQKRLKLDRLEGRRGGKAGAQDVPPFHRWPYYEVAISEVPLLSGNEPEVQEHYRVLDLSEKQEMAFKMAHRWKQINTGRSLYFTETGAAKLSSTVATVPILLRQVQGLFVLSQWIAERQAGEEVDFDEFIREKEADEATANELREVLGLPLAGSAVNASQNGHARQHAAELLQAVHLDAVIGREKGSALAVWVLDSESSTARVEFCVGHDCMNFGPRAEEALLRIVSAKAAKQGADRLRCRVRFTEDGCVFVSGSLRQLGMTPVCPEDWRDEFVEEAEEEEVGVKEAELIAEGASVLAEDVPESVPGLRTWLTVQGIQVHLPVVNAWCEEMGAATLDEVIDNREDLAEALGDQLSSAERQCLREREY</sequence>
<name>A0A7S4SZ25_9DINO</name>
<evidence type="ECO:0000313" key="1">
    <source>
        <dbReference type="EMBL" id="CAE4660385.1"/>
    </source>
</evidence>
<dbReference type="AlphaFoldDB" id="A0A7S4SZ25"/>